<dbReference type="PATRIC" id="fig|121290.4.peg.2738"/>
<dbReference type="InterPro" id="IPR002187">
    <property type="entry name" value="N-reg_PII"/>
</dbReference>
<gene>
    <name evidence="3" type="ORF">APY04_1500</name>
</gene>
<dbReference type="GO" id="GO:0030234">
    <property type="term" value="F:enzyme regulator activity"/>
    <property type="evidence" value="ECO:0007669"/>
    <property type="project" value="InterPro"/>
</dbReference>
<reference evidence="3 4" key="1">
    <citation type="submission" date="2015-10" db="EMBL/GenBank/DDBJ databases">
        <title>Transcriptomic analysis of a linuron degrading triple-species bacterial consortium.</title>
        <authorList>
            <person name="Albers P."/>
        </authorList>
    </citation>
    <scope>NUCLEOTIDE SEQUENCE [LARGE SCALE GENOMIC DNA]</scope>
    <source>
        <strain evidence="3 4">WDL6</strain>
    </source>
</reference>
<dbReference type="InterPro" id="IPR011322">
    <property type="entry name" value="N-reg_PII-like_a/b"/>
</dbReference>
<evidence type="ECO:0000313" key="4">
    <source>
        <dbReference type="Proteomes" id="UP000059074"/>
    </source>
</evidence>
<dbReference type="Gene3D" id="3.30.70.120">
    <property type="match status" value="1"/>
</dbReference>
<name>A0A120CWI8_HYPSL</name>
<organism evidence="3 4">
    <name type="scientific">Hyphomicrobium sulfonivorans</name>
    <dbReference type="NCBI Taxonomy" id="121290"/>
    <lineage>
        <taxon>Bacteria</taxon>
        <taxon>Pseudomonadati</taxon>
        <taxon>Pseudomonadota</taxon>
        <taxon>Alphaproteobacteria</taxon>
        <taxon>Hyphomicrobiales</taxon>
        <taxon>Hyphomicrobiaceae</taxon>
        <taxon>Hyphomicrobium</taxon>
    </lineage>
</organism>
<dbReference type="PROSITE" id="PS51343">
    <property type="entry name" value="PII_GLNB_DOM"/>
    <property type="match status" value="1"/>
</dbReference>
<protein>
    <recommendedName>
        <fullName evidence="1">Nitrogen regulatory protein P-II</fullName>
    </recommendedName>
</protein>
<proteinExistence type="predicted"/>
<evidence type="ECO:0000256" key="2">
    <source>
        <dbReference type="ARBA" id="ARBA00025238"/>
    </source>
</evidence>
<comment type="function">
    <text evidence="2">In nitrogen-limiting conditions, when the ratio of Gln to 2-ketoglutarate decreases, P-II is uridylylated to P-II-UMP. P-II-UMP allows the deadenylation of glutamine synthetase (GS), thus activating the enzyme. Conversely, in nitrogen excess P-II is deuridylated and promotes the adenylation of GS. P-II indirectly controls the transcription of the GS gene (glnA). P-II prevents NR-II-catalyzed conversion of NR-I to NR-I-phosphate, the transcriptional activator of glnA. When P-II is uridylylated to P-II-UMP, these events are reversed.</text>
</comment>
<dbReference type="SUPFAM" id="SSF54913">
    <property type="entry name" value="GlnB-like"/>
    <property type="match status" value="1"/>
</dbReference>
<dbReference type="Proteomes" id="UP000059074">
    <property type="component" value="Unassembled WGS sequence"/>
</dbReference>
<dbReference type="SMART" id="SM00938">
    <property type="entry name" value="P-II"/>
    <property type="match status" value="1"/>
</dbReference>
<comment type="caution">
    <text evidence="3">The sequence shown here is derived from an EMBL/GenBank/DDBJ whole genome shotgun (WGS) entry which is preliminary data.</text>
</comment>
<evidence type="ECO:0000313" key="3">
    <source>
        <dbReference type="EMBL" id="KWT69417.1"/>
    </source>
</evidence>
<dbReference type="STRING" id="121290.APY04_1500"/>
<accession>A0A120CWI8</accession>
<dbReference type="EMBL" id="LMTR01000045">
    <property type="protein sequence ID" value="KWT69417.1"/>
    <property type="molecule type" value="Genomic_DNA"/>
</dbReference>
<dbReference type="InterPro" id="IPR015867">
    <property type="entry name" value="N-reg_PII/ATP_PRibTrfase_C"/>
</dbReference>
<sequence>MPTSLIVSIVRKGWGDTVLTASKKAGAHGGTVMLGRGVGIHENQSILGIAIEPEKEIVLTLVYTDAADAILDAIVTAAKLDEPGNGLAFVVPVSRLEGVPHVLGHGGDKSA</sequence>
<dbReference type="OrthoDB" id="9803021at2"/>
<dbReference type="GO" id="GO:0006808">
    <property type="term" value="P:regulation of nitrogen utilization"/>
    <property type="evidence" value="ECO:0007669"/>
    <property type="project" value="InterPro"/>
</dbReference>
<evidence type="ECO:0000256" key="1">
    <source>
        <dbReference type="ARBA" id="ARBA00015681"/>
    </source>
</evidence>
<keyword evidence="4" id="KW-1185">Reference proteome</keyword>
<dbReference type="RefSeq" id="WP_068461121.1">
    <property type="nucleotide sequence ID" value="NZ_JAEFBX010000004.1"/>
</dbReference>
<dbReference type="AlphaFoldDB" id="A0A120CWI8"/>
<dbReference type="Pfam" id="PF00543">
    <property type="entry name" value="P-II"/>
    <property type="match status" value="1"/>
</dbReference>